<gene>
    <name evidence="6" type="ORF">GCM10009839_83310</name>
</gene>
<evidence type="ECO:0000313" key="7">
    <source>
        <dbReference type="Proteomes" id="UP001500751"/>
    </source>
</evidence>
<name>A0ABP5GXM4_9ACTN</name>
<dbReference type="Gene3D" id="1.10.10.60">
    <property type="entry name" value="Homeodomain-like"/>
    <property type="match status" value="1"/>
</dbReference>
<keyword evidence="1" id="KW-0805">Transcription regulation</keyword>
<dbReference type="RefSeq" id="WP_344671266.1">
    <property type="nucleotide sequence ID" value="NZ_BAAAQN010000077.1"/>
</dbReference>
<feature type="domain" description="HTH tetR-type" evidence="5">
    <location>
        <begin position="9"/>
        <end position="69"/>
    </location>
</feature>
<dbReference type="Gene3D" id="1.10.357.10">
    <property type="entry name" value="Tetracycline Repressor, domain 2"/>
    <property type="match status" value="1"/>
</dbReference>
<comment type="caution">
    <text evidence="6">The sequence shown here is derived from an EMBL/GenBank/DDBJ whole genome shotgun (WGS) entry which is preliminary data.</text>
</comment>
<dbReference type="Pfam" id="PF00440">
    <property type="entry name" value="TetR_N"/>
    <property type="match status" value="1"/>
</dbReference>
<dbReference type="PROSITE" id="PS50977">
    <property type="entry name" value="HTH_TETR_2"/>
    <property type="match status" value="1"/>
</dbReference>
<dbReference type="PANTHER" id="PTHR30055">
    <property type="entry name" value="HTH-TYPE TRANSCRIPTIONAL REGULATOR RUTR"/>
    <property type="match status" value="1"/>
</dbReference>
<proteinExistence type="predicted"/>
<dbReference type="PRINTS" id="PR00455">
    <property type="entry name" value="HTHTETR"/>
</dbReference>
<reference evidence="7" key="1">
    <citation type="journal article" date="2019" name="Int. J. Syst. Evol. Microbiol.">
        <title>The Global Catalogue of Microorganisms (GCM) 10K type strain sequencing project: providing services to taxonomists for standard genome sequencing and annotation.</title>
        <authorList>
            <consortium name="The Broad Institute Genomics Platform"/>
            <consortium name="The Broad Institute Genome Sequencing Center for Infectious Disease"/>
            <person name="Wu L."/>
            <person name="Ma J."/>
        </authorList>
    </citation>
    <scope>NUCLEOTIDE SEQUENCE [LARGE SCALE GENOMIC DNA]</scope>
    <source>
        <strain evidence="7">JCM 16014</strain>
    </source>
</reference>
<dbReference type="PANTHER" id="PTHR30055:SF234">
    <property type="entry name" value="HTH-TYPE TRANSCRIPTIONAL REGULATOR BETI"/>
    <property type="match status" value="1"/>
</dbReference>
<evidence type="ECO:0000256" key="2">
    <source>
        <dbReference type="ARBA" id="ARBA00023125"/>
    </source>
</evidence>
<dbReference type="InterPro" id="IPR009057">
    <property type="entry name" value="Homeodomain-like_sf"/>
</dbReference>
<evidence type="ECO:0000256" key="3">
    <source>
        <dbReference type="ARBA" id="ARBA00023163"/>
    </source>
</evidence>
<keyword evidence="7" id="KW-1185">Reference proteome</keyword>
<evidence type="ECO:0000313" key="6">
    <source>
        <dbReference type="EMBL" id="GAA2060063.1"/>
    </source>
</evidence>
<sequence>MGLREEKKQRTRAALADAALALFTERGFEQVTVAEVAAAAGVSVNTAFNYFPTKEDLFFDRQAEVAERLAGWVRDRTPGRSPSQAVRDGVMRALAEGDPTIGLSPEAERFWRTIDASPSLRARAREINEQAEAALTAVLAAEAPAGDPLPRLLAGALAGTFRAVVGEIRHKLTAGEDVAAVRVEMTAAAQRMFDALTAVGL</sequence>
<dbReference type="InterPro" id="IPR001647">
    <property type="entry name" value="HTH_TetR"/>
</dbReference>
<feature type="DNA-binding region" description="H-T-H motif" evidence="4">
    <location>
        <begin position="32"/>
        <end position="51"/>
    </location>
</feature>
<evidence type="ECO:0000256" key="4">
    <source>
        <dbReference type="PROSITE-ProRule" id="PRU00335"/>
    </source>
</evidence>
<protein>
    <submittedName>
        <fullName evidence="6">TetR/AcrR family transcriptional regulator</fullName>
    </submittedName>
</protein>
<organism evidence="6 7">
    <name type="scientific">Catenulispora yoronensis</name>
    <dbReference type="NCBI Taxonomy" id="450799"/>
    <lineage>
        <taxon>Bacteria</taxon>
        <taxon>Bacillati</taxon>
        <taxon>Actinomycetota</taxon>
        <taxon>Actinomycetes</taxon>
        <taxon>Catenulisporales</taxon>
        <taxon>Catenulisporaceae</taxon>
        <taxon>Catenulispora</taxon>
    </lineage>
</organism>
<evidence type="ECO:0000256" key="1">
    <source>
        <dbReference type="ARBA" id="ARBA00023015"/>
    </source>
</evidence>
<dbReference type="Proteomes" id="UP001500751">
    <property type="component" value="Unassembled WGS sequence"/>
</dbReference>
<evidence type="ECO:0000259" key="5">
    <source>
        <dbReference type="PROSITE" id="PS50977"/>
    </source>
</evidence>
<keyword evidence="2 4" id="KW-0238">DNA-binding</keyword>
<dbReference type="EMBL" id="BAAAQN010000077">
    <property type="protein sequence ID" value="GAA2060063.1"/>
    <property type="molecule type" value="Genomic_DNA"/>
</dbReference>
<keyword evidence="3" id="KW-0804">Transcription</keyword>
<accession>A0ABP5GXM4</accession>
<dbReference type="SUPFAM" id="SSF46689">
    <property type="entry name" value="Homeodomain-like"/>
    <property type="match status" value="1"/>
</dbReference>
<dbReference type="InterPro" id="IPR050109">
    <property type="entry name" value="HTH-type_TetR-like_transc_reg"/>
</dbReference>